<protein>
    <submittedName>
        <fullName evidence="1">Uncharacterized protein</fullName>
    </submittedName>
</protein>
<sequence>MWKYCKVLIRYLESGNLGLEDQITEQMSMKEYIDQLTGEPAKGSK</sequence>
<proteinExistence type="predicted"/>
<evidence type="ECO:0000313" key="1">
    <source>
        <dbReference type="EMBL" id="GBF33685.1"/>
    </source>
</evidence>
<accession>A0A2L2XBT9</accession>
<dbReference type="Proteomes" id="UP000239549">
    <property type="component" value="Unassembled WGS sequence"/>
</dbReference>
<comment type="caution">
    <text evidence="1">The sequence shown here is derived from an EMBL/GenBank/DDBJ whole genome shotgun (WGS) entry which is preliminary data.</text>
</comment>
<dbReference type="EMBL" id="BFAV01000117">
    <property type="protein sequence ID" value="GBF33685.1"/>
    <property type="molecule type" value="Genomic_DNA"/>
</dbReference>
<reference evidence="2" key="1">
    <citation type="submission" date="2018-02" db="EMBL/GenBank/DDBJ databases">
        <title>Genome sequence of Desulfocucumis palustris strain NAW-5.</title>
        <authorList>
            <person name="Watanabe M."/>
            <person name="Kojima H."/>
            <person name="Fukui M."/>
        </authorList>
    </citation>
    <scope>NUCLEOTIDE SEQUENCE [LARGE SCALE GENOMIC DNA]</scope>
    <source>
        <strain evidence="2">NAW-5</strain>
    </source>
</reference>
<keyword evidence="2" id="KW-1185">Reference proteome</keyword>
<gene>
    <name evidence="1" type="ORF">DCCM_2791</name>
</gene>
<organism evidence="1 2">
    <name type="scientific">Desulfocucumis palustris</name>
    <dbReference type="NCBI Taxonomy" id="1898651"/>
    <lineage>
        <taxon>Bacteria</taxon>
        <taxon>Bacillati</taxon>
        <taxon>Bacillota</taxon>
        <taxon>Clostridia</taxon>
        <taxon>Eubacteriales</taxon>
        <taxon>Desulfocucumaceae</taxon>
        <taxon>Desulfocucumis</taxon>
    </lineage>
</organism>
<evidence type="ECO:0000313" key="2">
    <source>
        <dbReference type="Proteomes" id="UP000239549"/>
    </source>
</evidence>
<name>A0A2L2XBT9_9FIRM</name>
<dbReference type="AlphaFoldDB" id="A0A2L2XBT9"/>